<sequence length="384" mass="44717">MRLRRSVTSCAKVTLCLLNLWVLCVILVVALGHWRVFDADLSLDRYDNSHLVVMRELNQEPGETQSEKGLSLNNKSGAVHENPIKMVPPPPELSPAQREVAERVSTMQQWCRKLRPRSVDISTVPAHRLSAIMVDRQRRLLFCQIPGVALNDWRRIFIYLTGKVNVTSHQKISAYDAHSKYGHLIKKLSDFKPSERKAILEDSLKVVFVRDPLERLVSNYQNKFVAKYSKYFHEAFGRKIIQKYRRNATAKALKEGSDVRFNEFVRFVLDTEHDSDAPLNEHWERYYKQCQPCLLNYDFIGKFETLVDDTREALSRAGVLDKLQAPYVADTFRNSEKTLKSLYQTVSASDLKKLWKIYYPDYNLFSYPYPEVLHNLLQQSFSDY</sequence>
<dbReference type="Gene3D" id="3.40.50.300">
    <property type="entry name" value="P-loop containing nucleotide triphosphate hydrolases"/>
    <property type="match status" value="1"/>
</dbReference>
<dbReference type="AlphaFoldDB" id="A0ABD0K921"/>
<evidence type="ECO:0000256" key="6">
    <source>
        <dbReference type="ARBA" id="ARBA00023034"/>
    </source>
</evidence>
<dbReference type="Proteomes" id="UP001519460">
    <property type="component" value="Unassembled WGS sequence"/>
</dbReference>
<evidence type="ECO:0000256" key="3">
    <source>
        <dbReference type="ARBA" id="ARBA00022679"/>
    </source>
</evidence>
<keyword evidence="3 9" id="KW-0808">Transferase</keyword>
<evidence type="ECO:0000256" key="5">
    <source>
        <dbReference type="ARBA" id="ARBA00022989"/>
    </source>
</evidence>
<comment type="caution">
    <text evidence="10">The sequence shown here is derived from an EMBL/GenBank/DDBJ whole genome shotgun (WGS) entry which is preliminary data.</text>
</comment>
<evidence type="ECO:0000256" key="2">
    <source>
        <dbReference type="ARBA" id="ARBA00006339"/>
    </source>
</evidence>
<evidence type="ECO:0000313" key="10">
    <source>
        <dbReference type="EMBL" id="KAK7483609.1"/>
    </source>
</evidence>
<accession>A0ABD0K921</accession>
<keyword evidence="9" id="KW-0735">Signal-anchor</keyword>
<evidence type="ECO:0000313" key="11">
    <source>
        <dbReference type="Proteomes" id="UP001519460"/>
    </source>
</evidence>
<protein>
    <recommendedName>
        <fullName evidence="9">Carbohydrate sulfotransferase</fullName>
        <ecNumber evidence="9">2.8.2.-</ecNumber>
    </recommendedName>
</protein>
<name>A0ABD0K921_9CAEN</name>
<reference evidence="10 11" key="1">
    <citation type="journal article" date="2023" name="Sci. Data">
        <title>Genome assembly of the Korean intertidal mud-creeper Batillaria attramentaria.</title>
        <authorList>
            <person name="Patra A.K."/>
            <person name="Ho P.T."/>
            <person name="Jun S."/>
            <person name="Lee S.J."/>
            <person name="Kim Y."/>
            <person name="Won Y.J."/>
        </authorList>
    </citation>
    <scope>NUCLEOTIDE SEQUENCE [LARGE SCALE GENOMIC DNA]</scope>
    <source>
        <strain evidence="10">Wonlab-2016</strain>
    </source>
</reference>
<dbReference type="PANTHER" id="PTHR12137:SF54">
    <property type="entry name" value="CARBOHYDRATE SULFOTRANSFERASE"/>
    <property type="match status" value="1"/>
</dbReference>
<dbReference type="InterPro" id="IPR027417">
    <property type="entry name" value="P-loop_NTPase"/>
</dbReference>
<keyword evidence="4 9" id="KW-0812">Transmembrane</keyword>
<evidence type="ECO:0000256" key="9">
    <source>
        <dbReference type="RuleBase" id="RU364020"/>
    </source>
</evidence>
<keyword evidence="9" id="KW-0119">Carbohydrate metabolism</keyword>
<dbReference type="SUPFAM" id="SSF52540">
    <property type="entry name" value="P-loop containing nucleoside triphosphate hydrolases"/>
    <property type="match status" value="1"/>
</dbReference>
<keyword evidence="11" id="KW-1185">Reference proteome</keyword>
<keyword evidence="5 9" id="KW-1133">Transmembrane helix</keyword>
<comment type="subcellular location">
    <subcellularLocation>
        <location evidence="1 9">Golgi apparatus membrane</location>
        <topology evidence="1 9">Single-pass type II membrane protein</topology>
    </subcellularLocation>
</comment>
<keyword evidence="7 9" id="KW-0472">Membrane</keyword>
<evidence type="ECO:0000256" key="8">
    <source>
        <dbReference type="ARBA" id="ARBA00023180"/>
    </source>
</evidence>
<dbReference type="GO" id="GO:0008146">
    <property type="term" value="F:sulfotransferase activity"/>
    <property type="evidence" value="ECO:0007669"/>
    <property type="project" value="UniProtKB-ARBA"/>
</dbReference>
<gene>
    <name evidence="10" type="ORF">BaRGS_00025162</name>
</gene>
<dbReference type="EC" id="2.8.2.-" evidence="9"/>
<dbReference type="EMBL" id="JACVVK020000224">
    <property type="protein sequence ID" value="KAK7483609.1"/>
    <property type="molecule type" value="Genomic_DNA"/>
</dbReference>
<comment type="similarity">
    <text evidence="2 9">Belongs to the sulfotransferase 2 family.</text>
</comment>
<evidence type="ECO:0000256" key="7">
    <source>
        <dbReference type="ARBA" id="ARBA00023136"/>
    </source>
</evidence>
<proteinExistence type="inferred from homology"/>
<keyword evidence="6 9" id="KW-0333">Golgi apparatus</keyword>
<dbReference type="PANTHER" id="PTHR12137">
    <property type="entry name" value="CARBOHYDRATE SULFOTRANSFERASE"/>
    <property type="match status" value="1"/>
</dbReference>
<feature type="transmembrane region" description="Helical" evidence="9">
    <location>
        <begin position="12"/>
        <end position="34"/>
    </location>
</feature>
<organism evidence="10 11">
    <name type="scientific">Batillaria attramentaria</name>
    <dbReference type="NCBI Taxonomy" id="370345"/>
    <lineage>
        <taxon>Eukaryota</taxon>
        <taxon>Metazoa</taxon>
        <taxon>Spiralia</taxon>
        <taxon>Lophotrochozoa</taxon>
        <taxon>Mollusca</taxon>
        <taxon>Gastropoda</taxon>
        <taxon>Caenogastropoda</taxon>
        <taxon>Sorbeoconcha</taxon>
        <taxon>Cerithioidea</taxon>
        <taxon>Batillariidae</taxon>
        <taxon>Batillaria</taxon>
    </lineage>
</organism>
<keyword evidence="8 9" id="KW-0325">Glycoprotein</keyword>
<dbReference type="GO" id="GO:0000139">
    <property type="term" value="C:Golgi membrane"/>
    <property type="evidence" value="ECO:0007669"/>
    <property type="project" value="UniProtKB-SubCell"/>
</dbReference>
<dbReference type="Pfam" id="PF03567">
    <property type="entry name" value="Sulfotransfer_2"/>
    <property type="match status" value="1"/>
</dbReference>
<evidence type="ECO:0000256" key="4">
    <source>
        <dbReference type="ARBA" id="ARBA00022692"/>
    </source>
</evidence>
<dbReference type="InterPro" id="IPR005331">
    <property type="entry name" value="Sulfotransferase"/>
</dbReference>
<dbReference type="InterPro" id="IPR018011">
    <property type="entry name" value="Carb_sulfotrans_8-10"/>
</dbReference>
<evidence type="ECO:0000256" key="1">
    <source>
        <dbReference type="ARBA" id="ARBA00004323"/>
    </source>
</evidence>